<evidence type="ECO:0000256" key="5">
    <source>
        <dbReference type="ARBA" id="ARBA00022692"/>
    </source>
</evidence>
<dbReference type="Pfam" id="PF07690">
    <property type="entry name" value="MFS_1"/>
    <property type="match status" value="1"/>
</dbReference>
<dbReference type="InterPro" id="IPR020846">
    <property type="entry name" value="MFS_dom"/>
</dbReference>
<feature type="transmembrane region" description="Helical" evidence="8">
    <location>
        <begin position="360"/>
        <end position="378"/>
    </location>
</feature>
<dbReference type="SUPFAM" id="SSF103473">
    <property type="entry name" value="MFS general substrate transporter"/>
    <property type="match status" value="1"/>
</dbReference>
<dbReference type="EMBL" id="JBHUEM010000003">
    <property type="protein sequence ID" value="MFD1735242.1"/>
    <property type="molecule type" value="Genomic_DNA"/>
</dbReference>
<dbReference type="PROSITE" id="PS50850">
    <property type="entry name" value="MFS"/>
    <property type="match status" value="1"/>
</dbReference>
<dbReference type="InterPro" id="IPR036259">
    <property type="entry name" value="MFS_trans_sf"/>
</dbReference>
<feature type="transmembrane region" description="Helical" evidence="8">
    <location>
        <begin position="111"/>
        <end position="131"/>
    </location>
</feature>
<keyword evidence="5 8" id="KW-0812">Transmembrane</keyword>
<evidence type="ECO:0000313" key="10">
    <source>
        <dbReference type="EMBL" id="MFD1735242.1"/>
    </source>
</evidence>
<feature type="domain" description="Major facilitator superfamily (MFS) profile" evidence="9">
    <location>
        <begin position="15"/>
        <end position="386"/>
    </location>
</feature>
<accession>A0ABW4LJ20</accession>
<dbReference type="RefSeq" id="WP_377926345.1">
    <property type="nucleotide sequence ID" value="NZ_JBHUEM010000003.1"/>
</dbReference>
<feature type="transmembrane region" description="Helical" evidence="8">
    <location>
        <begin position="46"/>
        <end position="69"/>
    </location>
</feature>
<evidence type="ECO:0000256" key="3">
    <source>
        <dbReference type="ARBA" id="ARBA00022448"/>
    </source>
</evidence>
<sequence>MGSTPKQQTARYHLISFLLIFMGLFVACNIYTLIPLYPIISLEWSTPITSIVGGSTSFMFCYAVGLLLFGPISDQWGRKTVIVIGMLLFSITSLFVAFSEQPSTLLVTRGIQGFAGGTFAPVAFAYTFELFEGKYRTLVLALINTGFLVAGIIGQLISSTLANLLGWPSVFYFFSIVYFLLFVSSFLILPSRPRNSRNGPFVPVSEFILFIKNQSLRYSYMIAFSLLLTFVTFYDTLGAHLAGQVTPNQLFVIRSAGLIGTILSLYGGRVIHKIRLKGSLLVGLIMLIVSLTAFMIFSSFLPILFVSILLVAAISLLLPTIIMLIGILGNAARGSAISLYSFTLLTGACLGSLLTSLLAFKFVILTLLLLSIVNLLLIRKISFPIEP</sequence>
<keyword evidence="3" id="KW-0813">Transport</keyword>
<feature type="transmembrane region" description="Helical" evidence="8">
    <location>
        <begin position="303"/>
        <end position="325"/>
    </location>
</feature>
<keyword evidence="7 8" id="KW-0472">Membrane</keyword>
<keyword evidence="4" id="KW-1003">Cell membrane</keyword>
<dbReference type="Proteomes" id="UP001597214">
    <property type="component" value="Unassembled WGS sequence"/>
</dbReference>
<feature type="transmembrane region" description="Helical" evidence="8">
    <location>
        <begin position="12"/>
        <end position="34"/>
    </location>
</feature>
<feature type="transmembrane region" description="Helical" evidence="8">
    <location>
        <begin position="170"/>
        <end position="189"/>
    </location>
</feature>
<feature type="transmembrane region" description="Helical" evidence="8">
    <location>
        <begin position="337"/>
        <end position="354"/>
    </location>
</feature>
<dbReference type="PANTHER" id="PTHR43271">
    <property type="entry name" value="BLL2771 PROTEIN"/>
    <property type="match status" value="1"/>
</dbReference>
<evidence type="ECO:0000256" key="7">
    <source>
        <dbReference type="ARBA" id="ARBA00023136"/>
    </source>
</evidence>
<feature type="transmembrane region" description="Helical" evidence="8">
    <location>
        <begin position="249"/>
        <end position="268"/>
    </location>
</feature>
<reference evidence="11" key="1">
    <citation type="journal article" date="2019" name="Int. J. Syst. Evol. Microbiol.">
        <title>The Global Catalogue of Microorganisms (GCM) 10K type strain sequencing project: providing services to taxonomists for standard genome sequencing and annotation.</title>
        <authorList>
            <consortium name="The Broad Institute Genomics Platform"/>
            <consortium name="The Broad Institute Genome Sequencing Center for Infectious Disease"/>
            <person name="Wu L."/>
            <person name="Ma J."/>
        </authorList>
    </citation>
    <scope>NUCLEOTIDE SEQUENCE [LARGE SCALE GENOMIC DNA]</scope>
    <source>
        <strain evidence="11">CCUG 49339</strain>
    </source>
</reference>
<evidence type="ECO:0000256" key="4">
    <source>
        <dbReference type="ARBA" id="ARBA00022475"/>
    </source>
</evidence>
<evidence type="ECO:0000256" key="1">
    <source>
        <dbReference type="ARBA" id="ARBA00004651"/>
    </source>
</evidence>
<evidence type="ECO:0000259" key="9">
    <source>
        <dbReference type="PROSITE" id="PS50850"/>
    </source>
</evidence>
<feature type="transmembrane region" description="Helical" evidence="8">
    <location>
        <begin position="138"/>
        <end position="158"/>
    </location>
</feature>
<evidence type="ECO:0000256" key="2">
    <source>
        <dbReference type="ARBA" id="ARBA00008335"/>
    </source>
</evidence>
<gene>
    <name evidence="10" type="ORF">ACFSCX_01565</name>
</gene>
<dbReference type="PROSITE" id="PS51257">
    <property type="entry name" value="PROKAR_LIPOPROTEIN"/>
    <property type="match status" value="1"/>
</dbReference>
<comment type="subcellular location">
    <subcellularLocation>
        <location evidence="1">Cell membrane</location>
        <topology evidence="1">Multi-pass membrane protein</topology>
    </subcellularLocation>
</comment>
<evidence type="ECO:0000256" key="8">
    <source>
        <dbReference type="SAM" id="Phobius"/>
    </source>
</evidence>
<comment type="similarity">
    <text evidence="2">Belongs to the major facilitator superfamily.</text>
</comment>
<keyword evidence="6 8" id="KW-1133">Transmembrane helix</keyword>
<evidence type="ECO:0000256" key="6">
    <source>
        <dbReference type="ARBA" id="ARBA00022989"/>
    </source>
</evidence>
<feature type="transmembrane region" description="Helical" evidence="8">
    <location>
        <begin position="280"/>
        <end position="297"/>
    </location>
</feature>
<organism evidence="10 11">
    <name type="scientific">Bacillus salitolerans</name>
    <dbReference type="NCBI Taxonomy" id="1437434"/>
    <lineage>
        <taxon>Bacteria</taxon>
        <taxon>Bacillati</taxon>
        <taxon>Bacillota</taxon>
        <taxon>Bacilli</taxon>
        <taxon>Bacillales</taxon>
        <taxon>Bacillaceae</taxon>
        <taxon>Bacillus</taxon>
    </lineage>
</organism>
<dbReference type="PANTHER" id="PTHR43271:SF2">
    <property type="entry name" value="BLL2771 PROTEIN"/>
    <property type="match status" value="1"/>
</dbReference>
<feature type="transmembrane region" description="Helical" evidence="8">
    <location>
        <begin position="81"/>
        <end position="99"/>
    </location>
</feature>
<protein>
    <submittedName>
        <fullName evidence="10">MFS transporter</fullName>
    </submittedName>
</protein>
<comment type="caution">
    <text evidence="10">The sequence shown here is derived from an EMBL/GenBank/DDBJ whole genome shotgun (WGS) entry which is preliminary data.</text>
</comment>
<evidence type="ECO:0000313" key="11">
    <source>
        <dbReference type="Proteomes" id="UP001597214"/>
    </source>
</evidence>
<dbReference type="Gene3D" id="1.20.1250.20">
    <property type="entry name" value="MFS general substrate transporter like domains"/>
    <property type="match status" value="1"/>
</dbReference>
<keyword evidence="11" id="KW-1185">Reference proteome</keyword>
<feature type="transmembrane region" description="Helical" evidence="8">
    <location>
        <begin position="218"/>
        <end position="237"/>
    </location>
</feature>
<dbReference type="InterPro" id="IPR011701">
    <property type="entry name" value="MFS"/>
</dbReference>
<proteinExistence type="inferred from homology"/>
<name>A0ABW4LJ20_9BACI</name>